<keyword evidence="3" id="KW-1185">Reference proteome</keyword>
<accession>A0A5C7GT44</accession>
<dbReference type="Pfam" id="PF00385">
    <property type="entry name" value="Chromo"/>
    <property type="match status" value="1"/>
</dbReference>
<dbReference type="Gene3D" id="2.40.50.40">
    <property type="match status" value="1"/>
</dbReference>
<sequence>MRKDIKPHIRTCDICQRMKNESISPHGLLQSLPIATVVWLEILMDFIEALPKSNGYTVILVVVDRCSKYGHFIPLAHPYTASTVAQAFFDCPKDWSKWIPFVEFWHNTNYHESTKKSPFEILYHLPSPRLLNYIHGTSRIDVVDDLLVTRESVLERISAVTYKLDLLASSRVHPVFHVSLLKKKLGAAINPIPSLPPTNDKGQFYPQPEQVLQCQMKKVNNHAITKVLIKWCGQTDEEATWEIWHQMKEAYPYLVGKVL</sequence>
<reference evidence="3" key="1">
    <citation type="journal article" date="2019" name="Gigascience">
        <title>De novo genome assembly of the endangered Acer yangbiense, a plant species with extremely small populations endemic to Yunnan Province, China.</title>
        <authorList>
            <person name="Yang J."/>
            <person name="Wariss H.M."/>
            <person name="Tao L."/>
            <person name="Zhang R."/>
            <person name="Yun Q."/>
            <person name="Hollingsworth P."/>
            <person name="Dao Z."/>
            <person name="Luo G."/>
            <person name="Guo H."/>
            <person name="Ma Y."/>
            <person name="Sun W."/>
        </authorList>
    </citation>
    <scope>NUCLEOTIDE SEQUENCE [LARGE SCALE GENOMIC DNA]</scope>
    <source>
        <strain evidence="3">cv. Malutang</strain>
    </source>
</reference>
<proteinExistence type="predicted"/>
<dbReference type="InterPro" id="IPR056924">
    <property type="entry name" value="SH3_Tf2-1"/>
</dbReference>
<dbReference type="InterPro" id="IPR016197">
    <property type="entry name" value="Chromo-like_dom_sf"/>
</dbReference>
<dbReference type="Pfam" id="PF24626">
    <property type="entry name" value="SH3_Tf2-1"/>
    <property type="match status" value="1"/>
</dbReference>
<gene>
    <name evidence="2" type="ORF">EZV62_027225</name>
</gene>
<dbReference type="PROSITE" id="PS50013">
    <property type="entry name" value="CHROMO_2"/>
    <property type="match status" value="1"/>
</dbReference>
<evidence type="ECO:0000313" key="3">
    <source>
        <dbReference type="Proteomes" id="UP000323000"/>
    </source>
</evidence>
<organism evidence="2 3">
    <name type="scientific">Acer yangbiense</name>
    <dbReference type="NCBI Taxonomy" id="1000413"/>
    <lineage>
        <taxon>Eukaryota</taxon>
        <taxon>Viridiplantae</taxon>
        <taxon>Streptophyta</taxon>
        <taxon>Embryophyta</taxon>
        <taxon>Tracheophyta</taxon>
        <taxon>Spermatophyta</taxon>
        <taxon>Magnoliopsida</taxon>
        <taxon>eudicotyledons</taxon>
        <taxon>Gunneridae</taxon>
        <taxon>Pentapetalae</taxon>
        <taxon>rosids</taxon>
        <taxon>malvids</taxon>
        <taxon>Sapindales</taxon>
        <taxon>Sapindaceae</taxon>
        <taxon>Hippocastanoideae</taxon>
        <taxon>Acereae</taxon>
        <taxon>Acer</taxon>
    </lineage>
</organism>
<evidence type="ECO:0000259" key="1">
    <source>
        <dbReference type="PROSITE" id="PS50013"/>
    </source>
</evidence>
<dbReference type="InterPro" id="IPR000953">
    <property type="entry name" value="Chromo/chromo_shadow_dom"/>
</dbReference>
<dbReference type="Proteomes" id="UP000323000">
    <property type="component" value="Chromosome 13"/>
</dbReference>
<dbReference type="PANTHER" id="PTHR45835">
    <property type="entry name" value="YALI0A06105P"/>
    <property type="match status" value="1"/>
</dbReference>
<feature type="domain" description="Chromo" evidence="1">
    <location>
        <begin position="206"/>
        <end position="259"/>
    </location>
</feature>
<dbReference type="InterPro" id="IPR036397">
    <property type="entry name" value="RNaseH_sf"/>
</dbReference>
<dbReference type="SUPFAM" id="SSF54160">
    <property type="entry name" value="Chromo domain-like"/>
    <property type="match status" value="1"/>
</dbReference>
<comment type="caution">
    <text evidence="2">The sequence shown here is derived from an EMBL/GenBank/DDBJ whole genome shotgun (WGS) entry which is preliminary data.</text>
</comment>
<dbReference type="EMBL" id="VAHF01000013">
    <property type="protein sequence ID" value="TXG47931.1"/>
    <property type="molecule type" value="Genomic_DNA"/>
</dbReference>
<dbReference type="SUPFAM" id="SSF53098">
    <property type="entry name" value="Ribonuclease H-like"/>
    <property type="match status" value="1"/>
</dbReference>
<protein>
    <recommendedName>
        <fullName evidence="1">Chromo domain-containing protein</fullName>
    </recommendedName>
</protein>
<dbReference type="GO" id="GO:0003676">
    <property type="term" value="F:nucleic acid binding"/>
    <property type="evidence" value="ECO:0007669"/>
    <property type="project" value="InterPro"/>
</dbReference>
<dbReference type="PANTHER" id="PTHR45835:SF104">
    <property type="entry name" value="PROTEIN NYNRIN-LIKE"/>
    <property type="match status" value="1"/>
</dbReference>
<dbReference type="InterPro" id="IPR023780">
    <property type="entry name" value="Chromo_domain"/>
</dbReference>
<evidence type="ECO:0000313" key="2">
    <source>
        <dbReference type="EMBL" id="TXG47931.1"/>
    </source>
</evidence>
<name>A0A5C7GT44_9ROSI</name>
<dbReference type="Gene3D" id="3.30.420.10">
    <property type="entry name" value="Ribonuclease H-like superfamily/Ribonuclease H"/>
    <property type="match status" value="2"/>
</dbReference>
<dbReference type="OrthoDB" id="5554229at2759"/>
<dbReference type="AlphaFoldDB" id="A0A5C7GT44"/>
<dbReference type="InterPro" id="IPR012337">
    <property type="entry name" value="RNaseH-like_sf"/>
</dbReference>